<protein>
    <recommendedName>
        <fullName evidence="2">Antitoxin</fullName>
    </recommendedName>
</protein>
<dbReference type="EMBL" id="CP071794">
    <property type="protein sequence ID" value="QTD54819.1"/>
    <property type="molecule type" value="Genomic_DNA"/>
</dbReference>
<reference evidence="3 4" key="1">
    <citation type="submission" date="2021-03" db="EMBL/GenBank/DDBJ databases">
        <title>Complete genome of Parasphingorhabdus_sp.JHSY0214.</title>
        <authorList>
            <person name="Yoo J.H."/>
            <person name="Bae J.W."/>
        </authorList>
    </citation>
    <scope>NUCLEOTIDE SEQUENCE [LARGE SCALE GENOMIC DNA]</scope>
    <source>
        <strain evidence="3 4">JHSY0214</strain>
    </source>
</reference>
<evidence type="ECO:0000313" key="3">
    <source>
        <dbReference type="EMBL" id="QTD54819.1"/>
    </source>
</evidence>
<dbReference type="PANTHER" id="PTHR33713:SF6">
    <property type="entry name" value="ANTITOXIN YEFM"/>
    <property type="match status" value="1"/>
</dbReference>
<dbReference type="SUPFAM" id="SSF143120">
    <property type="entry name" value="YefM-like"/>
    <property type="match status" value="1"/>
</dbReference>
<dbReference type="Gene3D" id="1.10.1220.170">
    <property type="match status" value="1"/>
</dbReference>
<dbReference type="InterPro" id="IPR006442">
    <property type="entry name" value="Antitoxin_Phd/YefM"/>
</dbReference>
<gene>
    <name evidence="3" type="ORF">J4G78_11205</name>
</gene>
<dbReference type="PANTHER" id="PTHR33713">
    <property type="entry name" value="ANTITOXIN YAFN-RELATED"/>
    <property type="match status" value="1"/>
</dbReference>
<proteinExistence type="inferred from homology"/>
<evidence type="ECO:0000256" key="1">
    <source>
        <dbReference type="ARBA" id="ARBA00009981"/>
    </source>
</evidence>
<dbReference type="NCBIfam" id="TIGR01552">
    <property type="entry name" value="phd_fam"/>
    <property type="match status" value="1"/>
</dbReference>
<evidence type="ECO:0000313" key="4">
    <source>
        <dbReference type="Proteomes" id="UP000663923"/>
    </source>
</evidence>
<organism evidence="3 4">
    <name type="scientific">Parasphingorhabdus cellanae</name>
    <dbReference type="NCBI Taxonomy" id="2806553"/>
    <lineage>
        <taxon>Bacteria</taxon>
        <taxon>Pseudomonadati</taxon>
        <taxon>Pseudomonadota</taxon>
        <taxon>Alphaproteobacteria</taxon>
        <taxon>Sphingomonadales</taxon>
        <taxon>Sphingomonadaceae</taxon>
        <taxon>Parasphingorhabdus</taxon>
    </lineage>
</organism>
<dbReference type="Gene3D" id="3.40.1620.10">
    <property type="entry name" value="YefM-like domain"/>
    <property type="match status" value="1"/>
</dbReference>
<keyword evidence="4" id="KW-1185">Reference proteome</keyword>
<comment type="similarity">
    <text evidence="1 2">Belongs to the phD/YefM antitoxin family.</text>
</comment>
<dbReference type="Pfam" id="PF02604">
    <property type="entry name" value="PhdYeFM_antitox"/>
    <property type="match status" value="1"/>
</dbReference>
<name>A0ABX7SZV6_9SPHN</name>
<sequence length="84" mass="9278">MLMENFSNARANLKALMDRVVADRAPVKITRQRGEAVVMIAESEWAGMEETIHLLSSPANAKELLESIAQLDAGEGQERELIDP</sequence>
<dbReference type="InterPro" id="IPR051405">
    <property type="entry name" value="phD/YefM_antitoxin"/>
</dbReference>
<dbReference type="InterPro" id="IPR036165">
    <property type="entry name" value="YefM-like_sf"/>
</dbReference>
<comment type="function">
    <text evidence="2">Antitoxin component of a type II toxin-antitoxin (TA) system.</text>
</comment>
<accession>A0ABX7SZV6</accession>
<evidence type="ECO:0000256" key="2">
    <source>
        <dbReference type="RuleBase" id="RU362080"/>
    </source>
</evidence>
<dbReference type="Proteomes" id="UP000663923">
    <property type="component" value="Chromosome"/>
</dbReference>